<keyword evidence="6" id="KW-0406">Ion transport</keyword>
<dbReference type="InterPro" id="IPR003445">
    <property type="entry name" value="Cat_transpt"/>
</dbReference>
<keyword evidence="10" id="KW-1185">Reference proteome</keyword>
<evidence type="ECO:0000256" key="1">
    <source>
        <dbReference type="ARBA" id="ARBA00004651"/>
    </source>
</evidence>
<dbReference type="GO" id="GO:0008324">
    <property type="term" value="F:monoatomic cation transmembrane transporter activity"/>
    <property type="evidence" value="ECO:0007669"/>
    <property type="project" value="InterPro"/>
</dbReference>
<evidence type="ECO:0000256" key="8">
    <source>
        <dbReference type="SAM" id="Phobius"/>
    </source>
</evidence>
<sequence length="453" mass="48140">MNQPLPADQRAMLRRVRPVQLIFLGFLLVTAAGTGLLLLPAATAPGGQTDFIHALFTATSALCVTGLTVVDTGSHFSVFGQVVILVLIQLGGFGVMTFATVVGLMVLGRLSLRSKLLAATEAKSLGLADLRSLILGIIKISLVIEAVLAVILSLRLHLGYDMSLGDAIWHGSFHAVSAFNNAGFALYSDSMMGFVGDPVIGLPLCAAIILGGLGFPVIMQLRRRFRTPRLWSMHTRIVVWATSVLLVLGTGMILALEWSNPATLGPMSWPEKLLASFFQSVQTRTAGFNSVDISAMKPTTWLGMDVLMFIGGAPAGTAGGIKVTTVAVLLFIVFTELRGDAAVNIFGKRLSRAVHRQAIAVVLLAGSLVVVVTGALMHLSGLPLDQVLFETVSAFSTVGLSTGITAELPMLGQLMLVLLMFIGRVGPITFASALALRERRTLYELPKERPIIG</sequence>
<proteinExistence type="predicted"/>
<keyword evidence="5 8" id="KW-1133">Transmembrane helix</keyword>
<reference evidence="9 10" key="1">
    <citation type="submission" date="2020-07" db="EMBL/GenBank/DDBJ databases">
        <title>Sequencing the genomes of 1000 actinobacteria strains.</title>
        <authorList>
            <person name="Klenk H.-P."/>
        </authorList>
    </citation>
    <scope>NUCLEOTIDE SEQUENCE [LARGE SCALE GENOMIC DNA]</scope>
    <source>
        <strain evidence="9 10">DSM 15664</strain>
    </source>
</reference>
<keyword evidence="7 8" id="KW-0472">Membrane</keyword>
<evidence type="ECO:0000256" key="6">
    <source>
        <dbReference type="ARBA" id="ARBA00023065"/>
    </source>
</evidence>
<dbReference type="PANTHER" id="PTHR32024">
    <property type="entry name" value="TRK SYSTEM POTASSIUM UPTAKE PROTEIN TRKG-RELATED"/>
    <property type="match status" value="1"/>
</dbReference>
<comment type="subcellular location">
    <subcellularLocation>
        <location evidence="1">Cell membrane</location>
        <topology evidence="1">Multi-pass membrane protein</topology>
    </subcellularLocation>
</comment>
<evidence type="ECO:0000313" key="10">
    <source>
        <dbReference type="Proteomes" id="UP000560069"/>
    </source>
</evidence>
<feature type="transmembrane region" description="Helical" evidence="8">
    <location>
        <begin position="238"/>
        <end position="258"/>
    </location>
</feature>
<comment type="caution">
    <text evidence="9">The sequence shown here is derived from an EMBL/GenBank/DDBJ whole genome shotgun (WGS) entry which is preliminary data.</text>
</comment>
<feature type="transmembrane region" description="Helical" evidence="8">
    <location>
        <begin position="199"/>
        <end position="218"/>
    </location>
</feature>
<protein>
    <submittedName>
        <fullName evidence="9">Potassium uptake TrkH family protein</fullName>
    </submittedName>
</protein>
<evidence type="ECO:0000256" key="5">
    <source>
        <dbReference type="ARBA" id="ARBA00022989"/>
    </source>
</evidence>
<feature type="transmembrane region" description="Helical" evidence="8">
    <location>
        <begin position="82"/>
        <end position="107"/>
    </location>
</feature>
<accession>A0A7Z0E7I0</accession>
<keyword evidence="3" id="KW-1003">Cell membrane</keyword>
<evidence type="ECO:0000256" key="7">
    <source>
        <dbReference type="ARBA" id="ARBA00023136"/>
    </source>
</evidence>
<dbReference type="GO" id="GO:0030001">
    <property type="term" value="P:metal ion transport"/>
    <property type="evidence" value="ECO:0007669"/>
    <property type="project" value="UniProtKB-ARBA"/>
</dbReference>
<dbReference type="GO" id="GO:0005886">
    <property type="term" value="C:plasma membrane"/>
    <property type="evidence" value="ECO:0007669"/>
    <property type="project" value="UniProtKB-SubCell"/>
</dbReference>
<evidence type="ECO:0000256" key="3">
    <source>
        <dbReference type="ARBA" id="ARBA00022475"/>
    </source>
</evidence>
<dbReference type="Proteomes" id="UP000560069">
    <property type="component" value="Unassembled WGS sequence"/>
</dbReference>
<gene>
    <name evidence="9" type="ORF">HNR11_000564</name>
</gene>
<evidence type="ECO:0000256" key="4">
    <source>
        <dbReference type="ARBA" id="ARBA00022692"/>
    </source>
</evidence>
<dbReference type="AlphaFoldDB" id="A0A7Z0E7I0"/>
<keyword evidence="4 8" id="KW-0812">Transmembrane</keyword>
<feature type="transmembrane region" description="Helical" evidence="8">
    <location>
        <begin position="306"/>
        <end position="337"/>
    </location>
</feature>
<dbReference type="EMBL" id="JACCFQ010000001">
    <property type="protein sequence ID" value="NYJ16030.1"/>
    <property type="molecule type" value="Genomic_DNA"/>
</dbReference>
<feature type="transmembrane region" description="Helical" evidence="8">
    <location>
        <begin position="133"/>
        <end position="156"/>
    </location>
</feature>
<organism evidence="9 10">
    <name type="scientific">Nesterenkonia sandarakina</name>
    <dbReference type="NCBI Taxonomy" id="272918"/>
    <lineage>
        <taxon>Bacteria</taxon>
        <taxon>Bacillati</taxon>
        <taxon>Actinomycetota</taxon>
        <taxon>Actinomycetes</taxon>
        <taxon>Micrococcales</taxon>
        <taxon>Micrococcaceae</taxon>
        <taxon>Nesterenkonia</taxon>
    </lineage>
</organism>
<feature type="transmembrane region" description="Helical" evidence="8">
    <location>
        <begin position="414"/>
        <end position="436"/>
    </location>
</feature>
<evidence type="ECO:0000313" key="9">
    <source>
        <dbReference type="EMBL" id="NYJ16030.1"/>
    </source>
</evidence>
<keyword evidence="2" id="KW-0813">Transport</keyword>
<feature type="transmembrane region" description="Helical" evidence="8">
    <location>
        <begin position="358"/>
        <end position="379"/>
    </location>
</feature>
<dbReference type="Pfam" id="PF02386">
    <property type="entry name" value="TrkH"/>
    <property type="match status" value="1"/>
</dbReference>
<feature type="transmembrane region" description="Helical" evidence="8">
    <location>
        <begin position="21"/>
        <end position="39"/>
    </location>
</feature>
<dbReference type="PANTHER" id="PTHR32024:SF1">
    <property type="entry name" value="KTR SYSTEM POTASSIUM UPTAKE PROTEIN B"/>
    <property type="match status" value="1"/>
</dbReference>
<name>A0A7Z0E7I0_9MICC</name>
<evidence type="ECO:0000256" key="2">
    <source>
        <dbReference type="ARBA" id="ARBA00022448"/>
    </source>
</evidence>